<dbReference type="OrthoDB" id="66881at2759"/>
<proteinExistence type="inferred from homology"/>
<dbReference type="InterPro" id="IPR050346">
    <property type="entry name" value="FMO-like"/>
</dbReference>
<gene>
    <name evidence="7" type="ORF">F5X68DRAFT_224891</name>
</gene>
<dbReference type="GO" id="GO:0050660">
    <property type="term" value="F:flavin adenine dinucleotide binding"/>
    <property type="evidence" value="ECO:0007669"/>
    <property type="project" value="InterPro"/>
</dbReference>
<keyword evidence="3" id="KW-0274">FAD</keyword>
<keyword evidence="5" id="KW-0560">Oxidoreductase</keyword>
<dbReference type="EMBL" id="JAGSXJ010000030">
    <property type="protein sequence ID" value="KAH6670307.1"/>
    <property type="molecule type" value="Genomic_DNA"/>
</dbReference>
<sequence>MCGDTLSDTSASALTEKPFLTGAEVCEVVASMAAKYDHLIQYSTSVENVETLEDGQGVKLTLRREEVDGTDTWYTETFDHLVVATGHNTVPRVPDVPGLNLWRGNLRHATWWRSGEDLKDQRVFIVGNSESAIDIVLQSLPHVRGDIYVSRKSDHPRYPAVFKRPGVKEVTTIARFEEDTIYLDDGTVVKDIDTVIFATGYFYTHPFLSNVRPQEKTGGFRVPGLYQHIFDIHNPDAIAFVGVANVTLTWLAWEKAAFLAALHWSGKLTLPEKHTMLEWEARRLEDKGSKRFHAMDLPYERVAYFDELNELANDVLLQCFPFEWVVELIGTRGWKLEKYGLTEDSLYGRVGGRRGQLGAGIFSRGSGADTGGDESDGPDAEGL</sequence>
<dbReference type="InterPro" id="IPR000960">
    <property type="entry name" value="Flavin_mOase"/>
</dbReference>
<reference evidence="7" key="1">
    <citation type="journal article" date="2021" name="Nat. Commun.">
        <title>Genetic determinants of endophytism in the Arabidopsis root mycobiome.</title>
        <authorList>
            <person name="Mesny F."/>
            <person name="Miyauchi S."/>
            <person name="Thiergart T."/>
            <person name="Pickel B."/>
            <person name="Atanasova L."/>
            <person name="Karlsson M."/>
            <person name="Huettel B."/>
            <person name="Barry K.W."/>
            <person name="Haridas S."/>
            <person name="Chen C."/>
            <person name="Bauer D."/>
            <person name="Andreopoulos W."/>
            <person name="Pangilinan J."/>
            <person name="LaButti K."/>
            <person name="Riley R."/>
            <person name="Lipzen A."/>
            <person name="Clum A."/>
            <person name="Drula E."/>
            <person name="Henrissat B."/>
            <person name="Kohler A."/>
            <person name="Grigoriev I.V."/>
            <person name="Martin F.M."/>
            <person name="Hacquard S."/>
        </authorList>
    </citation>
    <scope>NUCLEOTIDE SEQUENCE</scope>
    <source>
        <strain evidence="7">MPI-SDFR-AT-0117</strain>
    </source>
</reference>
<evidence type="ECO:0000256" key="1">
    <source>
        <dbReference type="ARBA" id="ARBA00009183"/>
    </source>
</evidence>
<evidence type="ECO:0000313" key="8">
    <source>
        <dbReference type="Proteomes" id="UP000770015"/>
    </source>
</evidence>
<dbReference type="SUPFAM" id="SSF51905">
    <property type="entry name" value="FAD/NAD(P)-binding domain"/>
    <property type="match status" value="2"/>
</dbReference>
<accession>A0A9P8V395</accession>
<keyword evidence="4" id="KW-0521">NADP</keyword>
<comment type="caution">
    <text evidence="7">The sequence shown here is derived from an EMBL/GenBank/DDBJ whole genome shotgun (WGS) entry which is preliminary data.</text>
</comment>
<evidence type="ECO:0000256" key="3">
    <source>
        <dbReference type="ARBA" id="ARBA00022827"/>
    </source>
</evidence>
<keyword evidence="2" id="KW-0285">Flavoprotein</keyword>
<protein>
    <submittedName>
        <fullName evidence="7">Thiol-specific monooxygenase</fullName>
    </submittedName>
</protein>
<dbReference type="Gene3D" id="3.50.50.60">
    <property type="entry name" value="FAD/NAD(P)-binding domain"/>
    <property type="match status" value="2"/>
</dbReference>
<dbReference type="InterPro" id="IPR020946">
    <property type="entry name" value="Flavin_mOase-like"/>
</dbReference>
<comment type="similarity">
    <text evidence="1">Belongs to the FMO family.</text>
</comment>
<dbReference type="PANTHER" id="PTHR23023">
    <property type="entry name" value="DIMETHYLANILINE MONOOXYGENASE"/>
    <property type="match status" value="1"/>
</dbReference>
<organism evidence="7 8">
    <name type="scientific">Plectosphaerella plurivora</name>
    <dbReference type="NCBI Taxonomy" id="936078"/>
    <lineage>
        <taxon>Eukaryota</taxon>
        <taxon>Fungi</taxon>
        <taxon>Dikarya</taxon>
        <taxon>Ascomycota</taxon>
        <taxon>Pezizomycotina</taxon>
        <taxon>Sordariomycetes</taxon>
        <taxon>Hypocreomycetidae</taxon>
        <taxon>Glomerellales</taxon>
        <taxon>Plectosphaerellaceae</taxon>
        <taxon>Plectosphaerella</taxon>
    </lineage>
</organism>
<evidence type="ECO:0000256" key="2">
    <source>
        <dbReference type="ARBA" id="ARBA00022630"/>
    </source>
</evidence>
<dbReference type="Proteomes" id="UP000770015">
    <property type="component" value="Unassembled WGS sequence"/>
</dbReference>
<evidence type="ECO:0000313" key="7">
    <source>
        <dbReference type="EMBL" id="KAH6670307.1"/>
    </source>
</evidence>
<dbReference type="GO" id="GO:0050661">
    <property type="term" value="F:NADP binding"/>
    <property type="evidence" value="ECO:0007669"/>
    <property type="project" value="InterPro"/>
</dbReference>
<dbReference type="AlphaFoldDB" id="A0A9P8V395"/>
<feature type="compositionally biased region" description="Acidic residues" evidence="6">
    <location>
        <begin position="371"/>
        <end position="383"/>
    </location>
</feature>
<keyword evidence="8" id="KW-1185">Reference proteome</keyword>
<dbReference type="InterPro" id="IPR036188">
    <property type="entry name" value="FAD/NAD-bd_sf"/>
</dbReference>
<evidence type="ECO:0000256" key="4">
    <source>
        <dbReference type="ARBA" id="ARBA00022857"/>
    </source>
</evidence>
<dbReference type="PRINTS" id="PR00370">
    <property type="entry name" value="FMOXYGENASE"/>
</dbReference>
<evidence type="ECO:0000256" key="6">
    <source>
        <dbReference type="SAM" id="MobiDB-lite"/>
    </source>
</evidence>
<feature type="region of interest" description="Disordered" evidence="6">
    <location>
        <begin position="361"/>
        <end position="383"/>
    </location>
</feature>
<evidence type="ECO:0000256" key="5">
    <source>
        <dbReference type="ARBA" id="ARBA00023002"/>
    </source>
</evidence>
<name>A0A9P8V395_9PEZI</name>
<dbReference type="GO" id="GO:0004499">
    <property type="term" value="F:N,N-dimethylaniline monooxygenase activity"/>
    <property type="evidence" value="ECO:0007669"/>
    <property type="project" value="InterPro"/>
</dbReference>
<keyword evidence="7" id="KW-0503">Monooxygenase</keyword>
<dbReference type="Pfam" id="PF00743">
    <property type="entry name" value="FMO-like"/>
    <property type="match status" value="2"/>
</dbReference>